<reference evidence="2 3" key="1">
    <citation type="submission" date="2019-02" db="EMBL/GenBank/DDBJ databases">
        <title>Deep-cultivation of Planctomycetes and their phenomic and genomic characterization uncovers novel biology.</title>
        <authorList>
            <person name="Wiegand S."/>
            <person name="Jogler M."/>
            <person name="Boedeker C."/>
            <person name="Pinto D."/>
            <person name="Vollmers J."/>
            <person name="Rivas-Marin E."/>
            <person name="Kohn T."/>
            <person name="Peeters S.H."/>
            <person name="Heuer A."/>
            <person name="Rast P."/>
            <person name="Oberbeckmann S."/>
            <person name="Bunk B."/>
            <person name="Jeske O."/>
            <person name="Meyerdierks A."/>
            <person name="Storesund J.E."/>
            <person name="Kallscheuer N."/>
            <person name="Luecker S."/>
            <person name="Lage O.M."/>
            <person name="Pohl T."/>
            <person name="Merkel B.J."/>
            <person name="Hornburger P."/>
            <person name="Mueller R.-W."/>
            <person name="Bruemmer F."/>
            <person name="Labrenz M."/>
            <person name="Spormann A.M."/>
            <person name="Op den Camp H."/>
            <person name="Overmann J."/>
            <person name="Amann R."/>
            <person name="Jetten M.S.M."/>
            <person name="Mascher T."/>
            <person name="Medema M.H."/>
            <person name="Devos D.P."/>
            <person name="Kaster A.-K."/>
            <person name="Ovreas L."/>
            <person name="Rohde M."/>
            <person name="Galperin M.Y."/>
            <person name="Jogler C."/>
        </authorList>
    </citation>
    <scope>NUCLEOTIDE SEQUENCE [LARGE SCALE GENOMIC DNA]</scope>
    <source>
        <strain evidence="2 3">Pla110</strain>
    </source>
</reference>
<dbReference type="GO" id="GO:0005507">
    <property type="term" value="F:copper ion binding"/>
    <property type="evidence" value="ECO:0007669"/>
    <property type="project" value="TreeGrafter"/>
</dbReference>
<evidence type="ECO:0000313" key="2">
    <source>
        <dbReference type="EMBL" id="QDU81111.1"/>
    </source>
</evidence>
<gene>
    <name evidence="2" type="primary">cutA</name>
    <name evidence="2" type="ORF">Pla110_28480</name>
</gene>
<comment type="similarity">
    <text evidence="1">Belongs to the CutA family.</text>
</comment>
<dbReference type="KEGG" id="plon:Pla110_28480"/>
<dbReference type="PANTHER" id="PTHR23419:SF8">
    <property type="entry name" value="FI09726P"/>
    <property type="match status" value="1"/>
</dbReference>
<accession>A0A518CPG1</accession>
<evidence type="ECO:0000256" key="1">
    <source>
        <dbReference type="ARBA" id="ARBA00010169"/>
    </source>
</evidence>
<dbReference type="RefSeq" id="WP_144996324.1">
    <property type="nucleotide sequence ID" value="NZ_CP036281.1"/>
</dbReference>
<dbReference type="InterPro" id="IPR011322">
    <property type="entry name" value="N-reg_PII-like_a/b"/>
</dbReference>
<dbReference type="PANTHER" id="PTHR23419">
    <property type="entry name" value="DIVALENT CATION TOLERANCE CUTA-RELATED"/>
    <property type="match status" value="1"/>
</dbReference>
<dbReference type="SUPFAM" id="SSF54913">
    <property type="entry name" value="GlnB-like"/>
    <property type="match status" value="1"/>
</dbReference>
<organism evidence="2 3">
    <name type="scientific">Polystyrenella longa</name>
    <dbReference type="NCBI Taxonomy" id="2528007"/>
    <lineage>
        <taxon>Bacteria</taxon>
        <taxon>Pseudomonadati</taxon>
        <taxon>Planctomycetota</taxon>
        <taxon>Planctomycetia</taxon>
        <taxon>Planctomycetales</taxon>
        <taxon>Planctomycetaceae</taxon>
        <taxon>Polystyrenella</taxon>
    </lineage>
</organism>
<proteinExistence type="inferred from homology"/>
<dbReference type="InterPro" id="IPR015867">
    <property type="entry name" value="N-reg_PII/ATP_PRibTrfase_C"/>
</dbReference>
<dbReference type="OrthoDB" id="37622at2"/>
<name>A0A518CPG1_9PLAN</name>
<keyword evidence="3" id="KW-1185">Reference proteome</keyword>
<evidence type="ECO:0000313" key="3">
    <source>
        <dbReference type="Proteomes" id="UP000317178"/>
    </source>
</evidence>
<protein>
    <submittedName>
        <fullName evidence="2">Divalent-cation tolerance protein CutA</fullName>
    </submittedName>
</protein>
<dbReference type="Proteomes" id="UP000317178">
    <property type="component" value="Chromosome"/>
</dbReference>
<dbReference type="GO" id="GO:0010038">
    <property type="term" value="P:response to metal ion"/>
    <property type="evidence" value="ECO:0007669"/>
    <property type="project" value="InterPro"/>
</dbReference>
<dbReference type="InterPro" id="IPR004323">
    <property type="entry name" value="Ion_tolerance_CutA"/>
</dbReference>
<sequence>MSAAVVYVTMPSSEQAESLAQIVVTERLAACANIVPQIKSVYRWEEEVQTADECLVYFKTSQDRVQGLIARVQELHEYEVPCITSWPITKILPEYFSWIQDSTSSP</sequence>
<dbReference type="Gene3D" id="3.30.70.120">
    <property type="match status" value="1"/>
</dbReference>
<dbReference type="EMBL" id="CP036281">
    <property type="protein sequence ID" value="QDU81111.1"/>
    <property type="molecule type" value="Genomic_DNA"/>
</dbReference>
<dbReference type="AlphaFoldDB" id="A0A518CPG1"/>
<dbReference type="Pfam" id="PF03091">
    <property type="entry name" value="CutA1"/>
    <property type="match status" value="1"/>
</dbReference>